<dbReference type="PANTHER" id="PTHR31739">
    <property type="entry name" value="ENT-COPALYL DIPHOSPHATE SYNTHASE, CHLOROPLASTIC"/>
    <property type="match status" value="1"/>
</dbReference>
<comment type="caution">
    <text evidence="2">The sequence shown here is derived from an EMBL/GenBank/DDBJ whole genome shotgun (WGS) entry which is preliminary data.</text>
</comment>
<dbReference type="EMBL" id="PQXH01000043">
    <property type="protein sequence ID" value="TGO15183.1"/>
    <property type="molecule type" value="Genomic_DNA"/>
</dbReference>
<dbReference type="OrthoDB" id="3522442at2759"/>
<dbReference type="AlphaFoldDB" id="A0A4Z1EXI6"/>
<dbReference type="GO" id="GO:0000287">
    <property type="term" value="F:magnesium ion binding"/>
    <property type="evidence" value="ECO:0007669"/>
    <property type="project" value="TreeGrafter"/>
</dbReference>
<dbReference type="PANTHER" id="PTHR31739:SF25">
    <property type="entry name" value="(E,E)-GERANYLLINALOOL SYNTHASE"/>
    <property type="match status" value="1"/>
</dbReference>
<dbReference type="Gene3D" id="1.50.10.160">
    <property type="match status" value="1"/>
</dbReference>
<evidence type="ECO:0000313" key="3">
    <source>
        <dbReference type="Proteomes" id="UP000297777"/>
    </source>
</evidence>
<reference evidence="2 3" key="1">
    <citation type="submission" date="2017-12" db="EMBL/GenBank/DDBJ databases">
        <title>Comparative genomics of Botrytis spp.</title>
        <authorList>
            <person name="Valero-Jimenez C.A."/>
            <person name="Tapia P."/>
            <person name="Veloso J."/>
            <person name="Silva-Moreno E."/>
            <person name="Staats M."/>
            <person name="Valdes J.H."/>
            <person name="Van Kan J.A.L."/>
        </authorList>
    </citation>
    <scope>NUCLEOTIDE SEQUENCE [LARGE SCALE GENOMIC DNA]</scope>
    <source>
        <strain evidence="2 3">Bt9001</strain>
    </source>
</reference>
<accession>A0A4Z1EXI6</accession>
<organism evidence="2 3">
    <name type="scientific">Botrytis tulipae</name>
    <dbReference type="NCBI Taxonomy" id="87230"/>
    <lineage>
        <taxon>Eukaryota</taxon>
        <taxon>Fungi</taxon>
        <taxon>Dikarya</taxon>
        <taxon>Ascomycota</taxon>
        <taxon>Pezizomycotina</taxon>
        <taxon>Leotiomycetes</taxon>
        <taxon>Helotiales</taxon>
        <taxon>Sclerotiniaceae</taxon>
        <taxon>Botrytis</taxon>
    </lineage>
</organism>
<dbReference type="GO" id="GO:0010333">
    <property type="term" value="F:terpene synthase activity"/>
    <property type="evidence" value="ECO:0007669"/>
    <property type="project" value="InterPro"/>
</dbReference>
<dbReference type="InterPro" id="IPR050148">
    <property type="entry name" value="Terpene_synthase-like"/>
</dbReference>
<sequence>MDISKLNTKAQILVQTITNQVFDYSELQFCGLDLGPRFTSATNRLMIQLQTWDVEKSDHVGFEILVPALLDMLEESNIKFEFTGRSALQSLRDIKMAKFHPEVLYRPTKTTLLHSLEAFIGKIDFDRIVHHKTHGHFMASPSSTAAYLMNCSVWDQEAEVYLRSAITNTPLVLADADDTANTIDTLNLLGDLVISDKMISTYETATHFHTYGSERTASFCANCNVLSALINVRDPSCYIKQIGKAASFLCKAWSLGKVQDKWNLSVHYSMMLLTQPLRRLLELWIHGKLFSLPVDLVREVPLILTQVLIRTLYSQNKDGSWGQSCETSSYALLTLTNSSPFPWSQNMAPKVIESIQKCREYLASNSMHWGDKNYIWVGKVTYGSGLLSQAYCIAAYNEALDFSNGSHSWSRDLIELTNVNQSAVKRFTRFFSKLPIFSQVPEWAIQASITEGYQFLPRLNEARHGFSTREYDEGFVSMLNYQVDEFMETAVHDAFKNDVESAKCMIRRITIQSEKKFHGNINGKPQSVKLNQSDAVTIAENLETNEINGINANHDMEKILQDFVYHILSNPKVNPQQDGLARELESFIMAHLDQIHDNRVLDFRGHLATMCRQYNDLGSVSRDRLEQNLDRINFHEFNFCEGTRAEIFSTGSIHADETQRKAALYKMAEYERACMSTAIEELSKTLDGYTKTALQGVVYVTDLYGQIYVTRDITSRIY</sequence>
<evidence type="ECO:0008006" key="4">
    <source>
        <dbReference type="Google" id="ProtNLM"/>
    </source>
</evidence>
<comment type="similarity">
    <text evidence="1">Belongs to the terpene synthase family.</text>
</comment>
<keyword evidence="3" id="KW-1185">Reference proteome</keyword>
<proteinExistence type="inferred from homology"/>
<evidence type="ECO:0000256" key="1">
    <source>
        <dbReference type="ARBA" id="ARBA00006333"/>
    </source>
</evidence>
<name>A0A4Z1EXI6_9HELO</name>
<gene>
    <name evidence="2" type="ORF">BTUL_0043g00380</name>
</gene>
<protein>
    <recommendedName>
        <fullName evidence="4">Terpene synthase N-terminal domain-containing protein</fullName>
    </recommendedName>
</protein>
<evidence type="ECO:0000313" key="2">
    <source>
        <dbReference type="EMBL" id="TGO15183.1"/>
    </source>
</evidence>
<dbReference type="GO" id="GO:0016102">
    <property type="term" value="P:diterpenoid biosynthetic process"/>
    <property type="evidence" value="ECO:0007669"/>
    <property type="project" value="TreeGrafter"/>
</dbReference>
<dbReference type="Proteomes" id="UP000297777">
    <property type="component" value="Unassembled WGS sequence"/>
</dbReference>